<dbReference type="NCBIfam" id="TIGR02124">
    <property type="entry name" value="hypE"/>
    <property type="match status" value="1"/>
</dbReference>
<dbReference type="Gene3D" id="3.30.1330.10">
    <property type="entry name" value="PurM-like, N-terminal domain"/>
    <property type="match status" value="1"/>
</dbReference>
<dbReference type="PANTHER" id="PTHR30303:SF0">
    <property type="entry name" value="CARBAMOYL DEHYDRATASE HYPE"/>
    <property type="match status" value="1"/>
</dbReference>
<dbReference type="EMBL" id="LXJZ01000140">
    <property type="protein sequence ID" value="OAJ59439.1"/>
    <property type="molecule type" value="Genomic_DNA"/>
</dbReference>
<dbReference type="EMBL" id="LXKA01000132">
    <property type="protein sequence ID" value="OAJ63352.1"/>
    <property type="molecule type" value="Genomic_DNA"/>
</dbReference>
<dbReference type="Pfam" id="PF00586">
    <property type="entry name" value="AIRS"/>
    <property type="match status" value="1"/>
</dbReference>
<feature type="domain" description="PurM-like N-terminal" evidence="2">
    <location>
        <begin position="57"/>
        <end position="174"/>
    </location>
</feature>
<dbReference type="RefSeq" id="WP_064267729.1">
    <property type="nucleotide sequence ID" value="NZ_LXJZ01000140.1"/>
</dbReference>
<dbReference type="InterPro" id="IPR036921">
    <property type="entry name" value="PurM-like_N_sf"/>
</dbReference>
<dbReference type="Proteomes" id="UP000078116">
    <property type="component" value="Unassembled WGS sequence"/>
</dbReference>
<dbReference type="PANTHER" id="PTHR30303">
    <property type="entry name" value="HYDROGENASE ISOENZYMES FORMATION PROTEIN HYPE"/>
    <property type="match status" value="1"/>
</dbReference>
<dbReference type="InterPro" id="IPR016188">
    <property type="entry name" value="PurM-like_N"/>
</dbReference>
<accession>A0A1A9NCA1</accession>
<proteinExistence type="inferred from homology"/>
<dbReference type="Gene3D" id="3.90.650.10">
    <property type="entry name" value="PurM-like C-terminal domain"/>
    <property type="match status" value="1"/>
</dbReference>
<dbReference type="GO" id="GO:0051604">
    <property type="term" value="P:protein maturation"/>
    <property type="evidence" value="ECO:0007669"/>
    <property type="project" value="TreeGrafter"/>
</dbReference>
<comment type="similarity">
    <text evidence="1">Belongs to the HypE family.</text>
</comment>
<name>A0A1A9NCA1_9BURK</name>
<protein>
    <submittedName>
        <fullName evidence="5">Hydrogenase expression/formation protein HypE</fullName>
    </submittedName>
</protein>
<dbReference type="FunFam" id="3.30.1330.10:FF:000015">
    <property type="entry name" value="Hydrogenase expression/formation protein HypE"/>
    <property type="match status" value="1"/>
</dbReference>
<evidence type="ECO:0000313" key="6">
    <source>
        <dbReference type="Proteomes" id="UP000077961"/>
    </source>
</evidence>
<dbReference type="InterPro" id="IPR011854">
    <property type="entry name" value="HypE"/>
</dbReference>
<dbReference type="InterPro" id="IPR010918">
    <property type="entry name" value="PurM-like_C_dom"/>
</dbReference>
<dbReference type="SUPFAM" id="SSF55326">
    <property type="entry name" value="PurM N-terminal domain-like"/>
    <property type="match status" value="1"/>
</dbReference>
<evidence type="ECO:0000313" key="5">
    <source>
        <dbReference type="EMBL" id="OAJ63352.1"/>
    </source>
</evidence>
<evidence type="ECO:0000313" key="4">
    <source>
        <dbReference type="EMBL" id="OAJ59439.1"/>
    </source>
</evidence>
<dbReference type="Pfam" id="PF02769">
    <property type="entry name" value="AIRS_C"/>
    <property type="match status" value="1"/>
</dbReference>
<keyword evidence="6" id="KW-1185">Reference proteome</keyword>
<dbReference type="CDD" id="cd02197">
    <property type="entry name" value="HypE"/>
    <property type="match status" value="1"/>
</dbReference>
<evidence type="ECO:0000259" key="3">
    <source>
        <dbReference type="Pfam" id="PF02769"/>
    </source>
</evidence>
<comment type="caution">
    <text evidence="5">The sequence shown here is derived from an EMBL/GenBank/DDBJ whole genome shotgun (WGS) entry which is preliminary data.</text>
</comment>
<sequence>MNDRASAPIDPGPPRRVASVRDVSVNLAHGSGGRAMRDLIEDVFVSTFDNPTLSALEDQAVFALAGLATHGDRLAFTTDSYVVDPLFFPGGDIGTLAVSGTVNDLAVCGATPLYLSCAVVIEEGLAVDILRRVAASMQRVALEAGVAIVTGDTKVVERGCADKLFINTAGIGVVRGDVSISARNARPGDVVIVNGYLGDHGAAILVARQQLALEADVQSDCCPLNGLIAVMLDICPQIHCLRDATRGGAATVLNEFAQSSNVTIRIRETDVPVREPVQGACEILGLDPLYLANEGKLVAVVPADAAERVLAAMRAHPAGREAAAIGEVEAGEGGLVVMQTTFGGQRIVDMLVGEQLPRIC</sequence>
<evidence type="ECO:0000259" key="2">
    <source>
        <dbReference type="Pfam" id="PF00586"/>
    </source>
</evidence>
<dbReference type="PIRSF" id="PIRSF005644">
    <property type="entry name" value="Hdrgns_mtr_HypE"/>
    <property type="match status" value="1"/>
</dbReference>
<dbReference type="OrthoDB" id="9801934at2"/>
<dbReference type="Proteomes" id="UP000077961">
    <property type="component" value="Unassembled WGS sequence"/>
</dbReference>
<dbReference type="AlphaFoldDB" id="A0A1A9NCA1"/>
<organism evidence="5 7">
    <name type="scientific">Paraburkholderia ginsengiterrae</name>
    <dbReference type="NCBI Taxonomy" id="1462993"/>
    <lineage>
        <taxon>Bacteria</taxon>
        <taxon>Pseudomonadati</taxon>
        <taxon>Pseudomonadota</taxon>
        <taxon>Betaproteobacteria</taxon>
        <taxon>Burkholderiales</taxon>
        <taxon>Burkholderiaceae</taxon>
        <taxon>Paraburkholderia</taxon>
    </lineage>
</organism>
<gene>
    <name evidence="4" type="ORF">A6V36_27760</name>
    <name evidence="5" type="ORF">A6V37_20910</name>
</gene>
<evidence type="ECO:0000313" key="7">
    <source>
        <dbReference type="Proteomes" id="UP000078116"/>
    </source>
</evidence>
<feature type="domain" description="PurM-like C-terminal" evidence="3">
    <location>
        <begin position="186"/>
        <end position="334"/>
    </location>
</feature>
<dbReference type="STRING" id="1462993.A6V36_27760"/>
<reference evidence="6 7" key="1">
    <citation type="submission" date="2016-04" db="EMBL/GenBank/DDBJ databases">
        <title>Reclassification of Paraburkholderia panaciterrae (Farh et al. 2015) Dobritsa &amp; Samadpour 2016 as a later homotypic synonym of Paraburkholderia ginsengiterrae (Farh et al. 2015) Dobritsa &amp; Samadpour 2016.</title>
        <authorList>
            <person name="Dobritsa A.P."/>
            <person name="Kutumbaka K."/>
            <person name="Samadpour M."/>
        </authorList>
    </citation>
    <scope>NUCLEOTIDE SEQUENCE [LARGE SCALE GENOMIC DNA]</scope>
    <source>
        <strain evidence="5 7">DCY85</strain>
        <strain evidence="4 6">DCY85-1</strain>
    </source>
</reference>
<dbReference type="InterPro" id="IPR036676">
    <property type="entry name" value="PurM-like_C_sf"/>
</dbReference>
<dbReference type="SUPFAM" id="SSF56042">
    <property type="entry name" value="PurM C-terminal domain-like"/>
    <property type="match status" value="1"/>
</dbReference>
<evidence type="ECO:0000256" key="1">
    <source>
        <dbReference type="ARBA" id="ARBA00006243"/>
    </source>
</evidence>